<dbReference type="PROSITE" id="PS00086">
    <property type="entry name" value="CYTOCHROME_P450"/>
    <property type="match status" value="1"/>
</dbReference>
<proteinExistence type="inferred from homology"/>
<evidence type="ECO:0000256" key="7">
    <source>
        <dbReference type="ARBA" id="ARBA00023002"/>
    </source>
</evidence>
<dbReference type="GO" id="GO:0005811">
    <property type="term" value="C:lipid droplet"/>
    <property type="evidence" value="ECO:0007669"/>
    <property type="project" value="InterPro"/>
</dbReference>
<dbReference type="Gene3D" id="1.50.10.20">
    <property type="match status" value="2"/>
</dbReference>
<reference evidence="14" key="1">
    <citation type="submission" date="2019-03" db="EMBL/GenBank/DDBJ databases">
        <authorList>
            <person name="Mank J."/>
            <person name="Almeida P."/>
        </authorList>
    </citation>
    <scope>NUCLEOTIDE SEQUENCE</scope>
    <source>
        <strain evidence="14">78183</strain>
    </source>
</reference>
<dbReference type="CDD" id="cd11043">
    <property type="entry name" value="CYP90-like"/>
    <property type="match status" value="1"/>
</dbReference>
<feature type="domain" description="Squalene cyclase C-terminal" evidence="12">
    <location>
        <begin position="417"/>
        <end position="753"/>
    </location>
</feature>
<gene>
    <name evidence="14" type="ORF">SVIM_LOCUS205163</name>
</gene>
<dbReference type="InterPro" id="IPR032697">
    <property type="entry name" value="SQ_cyclase_N"/>
</dbReference>
<evidence type="ECO:0000256" key="11">
    <source>
        <dbReference type="SAM" id="Phobius"/>
    </source>
</evidence>
<dbReference type="PANTHER" id="PTHR11764">
    <property type="entry name" value="TERPENE CYCLASE/MUTASE FAMILY MEMBER"/>
    <property type="match status" value="1"/>
</dbReference>
<accession>A0A6N2LLD8</accession>
<dbReference type="PRINTS" id="PR00463">
    <property type="entry name" value="EP450I"/>
</dbReference>
<dbReference type="GO" id="GO:0016705">
    <property type="term" value="F:oxidoreductase activity, acting on paired donors, with incorporation or reduction of molecular oxygen"/>
    <property type="evidence" value="ECO:0007669"/>
    <property type="project" value="InterPro"/>
</dbReference>
<dbReference type="Pfam" id="PF13249">
    <property type="entry name" value="SQHop_cyclase_N"/>
    <property type="match status" value="1"/>
</dbReference>
<evidence type="ECO:0000256" key="1">
    <source>
        <dbReference type="ARBA" id="ARBA00001971"/>
    </source>
</evidence>
<evidence type="ECO:0000259" key="12">
    <source>
        <dbReference type="Pfam" id="PF13243"/>
    </source>
</evidence>
<dbReference type="InterPro" id="IPR036396">
    <property type="entry name" value="Cyt_P450_sf"/>
</dbReference>
<dbReference type="SUPFAM" id="SSF48239">
    <property type="entry name" value="Terpenoid cyclases/Protein prenyltransferases"/>
    <property type="match status" value="2"/>
</dbReference>
<organism evidence="14">
    <name type="scientific">Salix viminalis</name>
    <name type="common">Common osier</name>
    <name type="synonym">Basket willow</name>
    <dbReference type="NCBI Taxonomy" id="40686"/>
    <lineage>
        <taxon>Eukaryota</taxon>
        <taxon>Viridiplantae</taxon>
        <taxon>Streptophyta</taxon>
        <taxon>Embryophyta</taxon>
        <taxon>Tracheophyta</taxon>
        <taxon>Spermatophyta</taxon>
        <taxon>Magnoliopsida</taxon>
        <taxon>eudicotyledons</taxon>
        <taxon>Gunneridae</taxon>
        <taxon>Pentapetalae</taxon>
        <taxon>rosids</taxon>
        <taxon>fabids</taxon>
        <taxon>Malpighiales</taxon>
        <taxon>Salicaceae</taxon>
        <taxon>Saliceae</taxon>
        <taxon>Salix</taxon>
    </lineage>
</organism>
<dbReference type="InterPro" id="IPR001128">
    <property type="entry name" value="Cyt_P450"/>
</dbReference>
<dbReference type="InterPro" id="IPR032696">
    <property type="entry name" value="SQ_cyclase_C"/>
</dbReference>
<evidence type="ECO:0000313" key="14">
    <source>
        <dbReference type="EMBL" id="VFU38096.1"/>
    </source>
</evidence>
<dbReference type="AlphaFoldDB" id="A0A6N2LLD8"/>
<keyword evidence="11" id="KW-1133">Transmembrane helix</keyword>
<dbReference type="GO" id="GO:0020037">
    <property type="term" value="F:heme binding"/>
    <property type="evidence" value="ECO:0007669"/>
    <property type="project" value="InterPro"/>
</dbReference>
<evidence type="ECO:0000259" key="13">
    <source>
        <dbReference type="Pfam" id="PF13249"/>
    </source>
</evidence>
<dbReference type="InterPro" id="IPR017972">
    <property type="entry name" value="Cyt_P450_CS"/>
</dbReference>
<dbReference type="GO" id="GO:0016020">
    <property type="term" value="C:membrane"/>
    <property type="evidence" value="ECO:0007669"/>
    <property type="project" value="UniProtKB-SubCell"/>
</dbReference>
<keyword evidence="11" id="KW-0812">Transmembrane</keyword>
<evidence type="ECO:0000256" key="3">
    <source>
        <dbReference type="ARBA" id="ARBA00009755"/>
    </source>
</evidence>
<evidence type="ECO:0000256" key="2">
    <source>
        <dbReference type="ARBA" id="ARBA00004167"/>
    </source>
</evidence>
<evidence type="ECO:0008006" key="15">
    <source>
        <dbReference type="Google" id="ProtNLM"/>
    </source>
</evidence>
<dbReference type="Pfam" id="PF13243">
    <property type="entry name" value="SQHop_cyclase_C"/>
    <property type="match status" value="1"/>
</dbReference>
<dbReference type="PRINTS" id="PR00385">
    <property type="entry name" value="P450"/>
</dbReference>
<keyword evidence="7" id="KW-0560">Oxidoreductase</keyword>
<dbReference type="CDD" id="cd02892">
    <property type="entry name" value="SQCY_1"/>
    <property type="match status" value="1"/>
</dbReference>
<evidence type="ECO:0000256" key="5">
    <source>
        <dbReference type="ARBA" id="ARBA00022723"/>
    </source>
</evidence>
<feature type="domain" description="Squalene cyclase N-terminal" evidence="13">
    <location>
        <begin position="99"/>
        <end position="402"/>
    </location>
</feature>
<dbReference type="NCBIfam" id="TIGR01787">
    <property type="entry name" value="squalene_cyclas"/>
    <property type="match status" value="1"/>
</dbReference>
<evidence type="ECO:0000256" key="10">
    <source>
        <dbReference type="PIRSR" id="PIRSR602401-1"/>
    </source>
</evidence>
<comment type="subcellular location">
    <subcellularLocation>
        <location evidence="2">Membrane</location>
        <topology evidence="2">Single-pass membrane protein</topology>
    </subcellularLocation>
</comment>
<comment type="similarity">
    <text evidence="3">Belongs to the terpene cyclase/mutase family.</text>
</comment>
<dbReference type="Gene3D" id="1.10.630.10">
    <property type="entry name" value="Cytochrome P450"/>
    <property type="match status" value="1"/>
</dbReference>
<dbReference type="InterPro" id="IPR018333">
    <property type="entry name" value="Squalene_cyclase"/>
</dbReference>
<evidence type="ECO:0000256" key="8">
    <source>
        <dbReference type="ARBA" id="ARBA00023004"/>
    </source>
</evidence>
<dbReference type="EMBL" id="CAADRP010001335">
    <property type="protein sequence ID" value="VFU38096.1"/>
    <property type="molecule type" value="Genomic_DNA"/>
</dbReference>
<dbReference type="FunFam" id="1.10.630.10:FF:000022">
    <property type="entry name" value="Taxadiene 5-alpha hydroxylase"/>
    <property type="match status" value="1"/>
</dbReference>
<keyword evidence="11" id="KW-0472">Membrane</keyword>
<feature type="transmembrane region" description="Helical" evidence="11">
    <location>
        <begin position="785"/>
        <end position="807"/>
    </location>
</feature>
<keyword evidence="8 10" id="KW-0408">Iron</keyword>
<dbReference type="GO" id="GO:0004497">
    <property type="term" value="F:monooxygenase activity"/>
    <property type="evidence" value="ECO:0007669"/>
    <property type="project" value="InterPro"/>
</dbReference>
<protein>
    <recommendedName>
        <fullName evidence="15">Terpene cyclase/mutase family member</fullName>
    </recommendedName>
</protein>
<evidence type="ECO:0000256" key="9">
    <source>
        <dbReference type="ARBA" id="ARBA00023235"/>
    </source>
</evidence>
<dbReference type="InterPro" id="IPR002401">
    <property type="entry name" value="Cyt_P450_E_grp-I"/>
</dbReference>
<dbReference type="GO" id="GO:0016104">
    <property type="term" value="P:triterpenoid biosynthetic process"/>
    <property type="evidence" value="ECO:0007669"/>
    <property type="project" value="InterPro"/>
</dbReference>
<sequence length="1263" mass="144906">MWRLKIAEGVSSDELQSTNNFVGRQTWEYDPHGGSPEERAEVEEARLSFYNNRFHVKPSGDLLWRMQFLKEKDFKQKIPRVIIEDGEEITYEKATTALKRAVHFFSALQASDGHWPAENAGPLFFLPPLVMCLYITGHLDSVFSVEHRRETLRYIYYHQNEDGGWGLHIEGHSTMFCTVLSYICMRILGEGPNGGQDDACARARKWIHDHGTATHIPSWGKTWLSILGVFDWSGSNPMPPEFWLLPSFLPMHPAKMWCYCRMVYMPMSYLYGKRFVGPVTPLILELREELYAEPYNQINWRKTRHLCAAEDLFYPHPLIQDLLWDSLYVFTEPFLTRWPFHELVRNKALEVTMKHIHYEDENSRYITIGSVEKVLCMLACWVEDPDGDYFKKHLARIPDYLWVAEDGMKMQSFGSQQWDTGFAIQALLASNFTDEIRDVLKRGHEFIKKSQVKDNPSGDFKSMYRHISKGSWTFSDQDHGWQVSDCTAEGLKCCLLFSMMPPEIVGKQLEPERLFDSVNVILSLQSQNGGLAAWEPAGAQKWLELLNPTEFFVDIVVEHEYVECTASAIQALILFKKLYPGHRKKEIDNFLTNAVRYLESIQTPEGGWYGNWGVCFTYGAWFALGGLAAAGKTYSTCAAMRQGVNFLLSIQKDNGGWGESYLSCPKKKYVPLEGNRSNLVHTAWAMMGLIHAGQMDRDPAPLHRAAKFIINSQLEDGDFPQQEITGVFMKNCMLHYAAYRNIYPLWALAEYRRRPNPFHCLHFVDFERVGEEEVEGSVLIVPPRYLAKSLILFVVFVSIPLLLFILAHKSNVSHPNLPPGKMGFPIIGESLEFLSAGRKGYPEKFIYDRIARYSSQVFKTCILGQPTTVVCGAAGNKFLFSNENKLVTSWWPDSVNKIFPSSTQTSSKEESKKMRKLLPDLLKPESLQRYVGMMDTIAQRHLEDCWEGKQQVTVLPLAKMYTFWIACKVFLSIDDPEHVAKLAHPFNDLASGIISIPIDLPGTSFNRGIRASKWIRKELVSIIQQRKVDLAGNRALRAHDMLSHMLLTTDEDGQYMKETDIADKIMGLLIGGHDTASAVITFIVKYLAELPHIYQEVLKEQMEIVKWKRPRELLNWNDIQKMKYSWNVACEVLRLAPPLQGAFREAIKDFNFAGFHIPKGWKLYWSASSTHRNPECFLDPEKFDPTRFDGAGPAPYTFVPFGGGPRMCPGKEYARMEILVFMHNLVKRFSWEKLIPDEKIIVDPIPIPAKQLPIHLFHHQKNI</sequence>
<dbReference type="SUPFAM" id="SSF48264">
    <property type="entry name" value="Cytochrome P450"/>
    <property type="match status" value="1"/>
</dbReference>
<evidence type="ECO:0000256" key="4">
    <source>
        <dbReference type="ARBA" id="ARBA00010617"/>
    </source>
</evidence>
<keyword evidence="10" id="KW-0349">Heme</keyword>
<dbReference type="SFLD" id="SFLDG01016">
    <property type="entry name" value="Prenyltransferase_Like_2"/>
    <property type="match status" value="1"/>
</dbReference>
<dbReference type="FunFam" id="1.50.10.20:FF:000064">
    <property type="entry name" value="Uncharacterized protein"/>
    <property type="match status" value="1"/>
</dbReference>
<keyword evidence="5 10" id="KW-0479">Metal-binding</keyword>
<comment type="cofactor">
    <cofactor evidence="1 10">
        <name>heme</name>
        <dbReference type="ChEBI" id="CHEBI:30413"/>
    </cofactor>
</comment>
<feature type="binding site" description="axial binding residue" evidence="10">
    <location>
        <position position="1208"/>
    </location>
    <ligand>
        <name>heme</name>
        <dbReference type="ChEBI" id="CHEBI:30413"/>
    </ligand>
    <ligandPart>
        <name>Fe</name>
        <dbReference type="ChEBI" id="CHEBI:18248"/>
    </ligandPart>
</feature>
<name>A0A6N2LLD8_SALVM</name>
<dbReference type="GO" id="GO:0042300">
    <property type="term" value="F:beta-amyrin synthase activity"/>
    <property type="evidence" value="ECO:0007669"/>
    <property type="project" value="TreeGrafter"/>
</dbReference>
<dbReference type="FunFam" id="1.50.10.20:FF:000011">
    <property type="entry name" value="Terpene cyclase/mutase family member"/>
    <property type="match status" value="1"/>
</dbReference>
<keyword evidence="6" id="KW-0677">Repeat</keyword>
<evidence type="ECO:0000256" key="6">
    <source>
        <dbReference type="ARBA" id="ARBA00022737"/>
    </source>
</evidence>
<keyword evidence="9" id="KW-0413">Isomerase</keyword>
<comment type="similarity">
    <text evidence="4">Belongs to the cytochrome P450 family.</text>
</comment>
<dbReference type="Pfam" id="PF00067">
    <property type="entry name" value="p450"/>
    <property type="match status" value="1"/>
</dbReference>
<dbReference type="PANTHER" id="PTHR11764:SF58">
    <property type="entry name" value="BETA-AMYRIN SYNTHASE-RELATED"/>
    <property type="match status" value="1"/>
</dbReference>
<dbReference type="InterPro" id="IPR008930">
    <property type="entry name" value="Terpenoid_cyclase/PrenylTrfase"/>
</dbReference>
<dbReference type="GO" id="GO:0005506">
    <property type="term" value="F:iron ion binding"/>
    <property type="evidence" value="ECO:0007669"/>
    <property type="project" value="InterPro"/>
</dbReference>